<feature type="transmembrane region" description="Helical" evidence="1">
    <location>
        <begin position="240"/>
        <end position="261"/>
    </location>
</feature>
<evidence type="ECO:0000256" key="1">
    <source>
        <dbReference type="SAM" id="Phobius"/>
    </source>
</evidence>
<sequence>MVGGASGIEPEPMVELGLFFALICALVTNVGYLLKHRGAVVAPAVDIRRPLASAAGLFRSRWFTIGWLVALVAWVFHVLALSLAPISDVRVVLAAGMVLLAVIADRMFGFKVGRRQWVALTAMSVGLGLLAVTRQPVEDAGLSHSTAALMLFQGCLLGLGALLIAGPGLTGARSERRGLALGAASGVLFGVSDVALKELTTALRLDGPLGVLSPSLLVAAIAAVGAFYASARALQNGEAVSVIAVTGTAANVVGIAGGMLVFGDPIPGDPVGIAVQAFAFVLIVVAGALIPAPLRAAQAAV</sequence>
<keyword evidence="3" id="KW-1185">Reference proteome</keyword>
<organism evidence="2 3">
    <name type="scientific">Solirubrobacter pauli</name>
    <dbReference type="NCBI Taxonomy" id="166793"/>
    <lineage>
        <taxon>Bacteria</taxon>
        <taxon>Bacillati</taxon>
        <taxon>Actinomycetota</taxon>
        <taxon>Thermoleophilia</taxon>
        <taxon>Solirubrobacterales</taxon>
        <taxon>Solirubrobacteraceae</taxon>
        <taxon>Solirubrobacter</taxon>
    </lineage>
</organism>
<evidence type="ECO:0000313" key="2">
    <source>
        <dbReference type="EMBL" id="RKQ86073.1"/>
    </source>
</evidence>
<keyword evidence="1" id="KW-0812">Transmembrane</keyword>
<feature type="transmembrane region" description="Helical" evidence="1">
    <location>
        <begin position="273"/>
        <end position="294"/>
    </location>
</feature>
<comment type="caution">
    <text evidence="2">The sequence shown here is derived from an EMBL/GenBank/DDBJ whole genome shotgun (WGS) entry which is preliminary data.</text>
</comment>
<feature type="transmembrane region" description="Helical" evidence="1">
    <location>
        <begin position="117"/>
        <end position="135"/>
    </location>
</feature>
<name>A0A660L293_9ACTN</name>
<proteinExistence type="predicted"/>
<feature type="transmembrane region" description="Helical" evidence="1">
    <location>
        <begin position="147"/>
        <end position="166"/>
    </location>
</feature>
<keyword evidence="1" id="KW-0472">Membrane</keyword>
<dbReference type="Proteomes" id="UP000278962">
    <property type="component" value="Unassembled WGS sequence"/>
</dbReference>
<dbReference type="PANTHER" id="PTHR40761">
    <property type="entry name" value="CONSERVED INTEGRAL MEMBRANE ALANINE VALINE AND LEUCINE RICH PROTEIN-RELATED"/>
    <property type="match status" value="1"/>
</dbReference>
<feature type="transmembrane region" description="Helical" evidence="1">
    <location>
        <begin position="178"/>
        <end position="196"/>
    </location>
</feature>
<dbReference type="PANTHER" id="PTHR40761:SF1">
    <property type="entry name" value="CONSERVED INTEGRAL MEMBRANE ALANINE VALINE AND LEUCINE RICH PROTEIN-RELATED"/>
    <property type="match status" value="1"/>
</dbReference>
<reference evidence="2 3" key="1">
    <citation type="submission" date="2018-10" db="EMBL/GenBank/DDBJ databases">
        <title>Genomic Encyclopedia of Archaeal and Bacterial Type Strains, Phase II (KMG-II): from individual species to whole genera.</title>
        <authorList>
            <person name="Goeker M."/>
        </authorList>
    </citation>
    <scope>NUCLEOTIDE SEQUENCE [LARGE SCALE GENOMIC DNA]</scope>
    <source>
        <strain evidence="2 3">DSM 14954</strain>
    </source>
</reference>
<dbReference type="EMBL" id="RBIL01000002">
    <property type="protein sequence ID" value="RKQ86073.1"/>
    <property type="molecule type" value="Genomic_DNA"/>
</dbReference>
<gene>
    <name evidence="2" type="ORF">C8N24_4082</name>
</gene>
<feature type="transmembrane region" description="Helical" evidence="1">
    <location>
        <begin position="89"/>
        <end position="105"/>
    </location>
</feature>
<feature type="transmembrane region" description="Helical" evidence="1">
    <location>
        <begin position="16"/>
        <end position="34"/>
    </location>
</feature>
<feature type="transmembrane region" description="Helical" evidence="1">
    <location>
        <begin position="62"/>
        <end position="83"/>
    </location>
</feature>
<accession>A0A660L293</accession>
<keyword evidence="1" id="KW-1133">Transmembrane helix</keyword>
<feature type="transmembrane region" description="Helical" evidence="1">
    <location>
        <begin position="208"/>
        <end position="228"/>
    </location>
</feature>
<dbReference type="AlphaFoldDB" id="A0A660L293"/>
<protein>
    <submittedName>
        <fullName evidence="2">Uncharacterized protein</fullName>
    </submittedName>
</protein>
<evidence type="ECO:0000313" key="3">
    <source>
        <dbReference type="Proteomes" id="UP000278962"/>
    </source>
</evidence>